<gene>
    <name evidence="3" type="ORF">JI744_01575</name>
</gene>
<keyword evidence="1" id="KW-0812">Transmembrane</keyword>
<feature type="transmembrane region" description="Helical" evidence="1">
    <location>
        <begin position="69"/>
        <end position="88"/>
    </location>
</feature>
<feature type="transmembrane region" description="Helical" evidence="1">
    <location>
        <begin position="108"/>
        <end position="141"/>
    </location>
</feature>
<feature type="transmembrane region" description="Helical" evidence="1">
    <location>
        <begin position="254"/>
        <end position="272"/>
    </location>
</feature>
<feature type="transmembrane region" description="Helical" evidence="1">
    <location>
        <begin position="185"/>
        <end position="211"/>
    </location>
</feature>
<dbReference type="RefSeq" id="WP_202657600.1">
    <property type="nucleotide sequence ID" value="NZ_JAESVP010000001.1"/>
</dbReference>
<dbReference type="InterPro" id="IPR037185">
    <property type="entry name" value="EmrE-like"/>
</dbReference>
<dbReference type="Gene3D" id="1.10.3730.20">
    <property type="match status" value="1"/>
</dbReference>
<evidence type="ECO:0000313" key="3">
    <source>
        <dbReference type="EMBL" id="MBL4926784.1"/>
    </source>
</evidence>
<name>A0A8J7SUI3_9RHOB</name>
<dbReference type="Pfam" id="PF00892">
    <property type="entry name" value="EamA"/>
    <property type="match status" value="2"/>
</dbReference>
<feature type="domain" description="EamA" evidence="2">
    <location>
        <begin position="5"/>
        <end position="141"/>
    </location>
</feature>
<dbReference type="Proteomes" id="UP000619033">
    <property type="component" value="Unassembled WGS sequence"/>
</dbReference>
<dbReference type="SUPFAM" id="SSF103481">
    <property type="entry name" value="Multidrug resistance efflux transporter EmrE"/>
    <property type="match status" value="2"/>
</dbReference>
<protein>
    <submittedName>
        <fullName evidence="3">DMT family transporter</fullName>
    </submittedName>
</protein>
<keyword evidence="1" id="KW-0472">Membrane</keyword>
<sequence length="298" mass="31144">MQHLWIAATLIAAIAQTGRNAAQAGLTKTIGTAAATQVRFLFGLPFALLFLALVAGFGPDAVPPLTLRAVGFTALGAVAQIGGTAMMLRLMQSQSFAVTTAWLKTEPVLLAIAAFAVLGDPLTLPTLLAIALATAGVVVMTLKPGAASRLAQARPAFAGLMAAFLFGLSAIGFRGGITALEQGGFLIRATTILCLSLALQTTILGLWMGLFDRRGLIASFRHWRGSVTAGFLGAFASQFWFIGFSLTSAANVRTLALIDLVFAQMVSAWVFHQPTSRRQMAGMALIVAGVAVLLRAEI</sequence>
<evidence type="ECO:0000256" key="1">
    <source>
        <dbReference type="SAM" id="Phobius"/>
    </source>
</evidence>
<dbReference type="EMBL" id="JAESVP010000001">
    <property type="protein sequence ID" value="MBL4926784.1"/>
    <property type="molecule type" value="Genomic_DNA"/>
</dbReference>
<dbReference type="InterPro" id="IPR000620">
    <property type="entry name" value="EamA_dom"/>
</dbReference>
<feature type="transmembrane region" description="Helical" evidence="1">
    <location>
        <begin position="223"/>
        <end position="242"/>
    </location>
</feature>
<dbReference type="GO" id="GO:0016020">
    <property type="term" value="C:membrane"/>
    <property type="evidence" value="ECO:0007669"/>
    <property type="project" value="InterPro"/>
</dbReference>
<reference evidence="3" key="1">
    <citation type="submission" date="2021-01" db="EMBL/GenBank/DDBJ databases">
        <title>Genome seq and assembly of Tabrizicola sp. KVB23.</title>
        <authorList>
            <person name="Chhetri G."/>
        </authorList>
    </citation>
    <scope>NUCLEOTIDE SEQUENCE</scope>
    <source>
        <strain evidence="3">KVB23</strain>
    </source>
</reference>
<evidence type="ECO:0000259" key="2">
    <source>
        <dbReference type="Pfam" id="PF00892"/>
    </source>
</evidence>
<proteinExistence type="predicted"/>
<feature type="transmembrane region" description="Helical" evidence="1">
    <location>
        <begin position="40"/>
        <end position="57"/>
    </location>
</feature>
<organism evidence="3 4">
    <name type="scientific">Fuscibacter oryzae</name>
    <dbReference type="NCBI Taxonomy" id="2803939"/>
    <lineage>
        <taxon>Bacteria</taxon>
        <taxon>Pseudomonadati</taxon>
        <taxon>Pseudomonadota</taxon>
        <taxon>Alphaproteobacteria</taxon>
        <taxon>Rhodobacterales</taxon>
        <taxon>Paracoccaceae</taxon>
        <taxon>Fuscibacter</taxon>
    </lineage>
</organism>
<keyword evidence="1" id="KW-1133">Transmembrane helix</keyword>
<comment type="caution">
    <text evidence="3">The sequence shown here is derived from an EMBL/GenBank/DDBJ whole genome shotgun (WGS) entry which is preliminary data.</text>
</comment>
<accession>A0A8J7SUI3</accession>
<dbReference type="AlphaFoldDB" id="A0A8J7SUI3"/>
<feature type="transmembrane region" description="Helical" evidence="1">
    <location>
        <begin position="153"/>
        <end position="173"/>
    </location>
</feature>
<evidence type="ECO:0000313" key="4">
    <source>
        <dbReference type="Proteomes" id="UP000619033"/>
    </source>
</evidence>
<keyword evidence="4" id="KW-1185">Reference proteome</keyword>
<feature type="domain" description="EamA" evidence="2">
    <location>
        <begin position="157"/>
        <end position="294"/>
    </location>
</feature>